<evidence type="ECO:0000256" key="1">
    <source>
        <dbReference type="SAM" id="SignalP"/>
    </source>
</evidence>
<dbReference type="Gene3D" id="3.40.390.10">
    <property type="entry name" value="Collagenase (Catalytic Domain)"/>
    <property type="match status" value="1"/>
</dbReference>
<dbReference type="Proteomes" id="UP000518878">
    <property type="component" value="Unassembled WGS sequence"/>
</dbReference>
<keyword evidence="4" id="KW-1185">Reference proteome</keyword>
<feature type="signal peptide" evidence="1">
    <location>
        <begin position="1"/>
        <end position="22"/>
    </location>
</feature>
<accession>A0A7X5TPD0</accession>
<evidence type="ECO:0000313" key="4">
    <source>
        <dbReference type="Proteomes" id="UP000518878"/>
    </source>
</evidence>
<dbReference type="EMBL" id="JAAQTL010000001">
    <property type="protein sequence ID" value="NID14930.1"/>
    <property type="molecule type" value="Genomic_DNA"/>
</dbReference>
<feature type="domain" description="Lysine-specific metallo-endopeptidase" evidence="2">
    <location>
        <begin position="237"/>
        <end position="384"/>
    </location>
</feature>
<dbReference type="InterPro" id="IPR029463">
    <property type="entry name" value="Lys_MEP"/>
</dbReference>
<gene>
    <name evidence="3" type="ORF">HBF32_05540</name>
</gene>
<evidence type="ECO:0000259" key="2">
    <source>
        <dbReference type="SMART" id="SM01351"/>
    </source>
</evidence>
<proteinExistence type="predicted"/>
<organism evidence="3 4">
    <name type="scientific">Luteibacter yeojuensis</name>
    <dbReference type="NCBI Taxonomy" id="345309"/>
    <lineage>
        <taxon>Bacteria</taxon>
        <taxon>Pseudomonadati</taxon>
        <taxon>Pseudomonadota</taxon>
        <taxon>Gammaproteobacteria</taxon>
        <taxon>Lysobacterales</taxon>
        <taxon>Rhodanobacteraceae</taxon>
        <taxon>Luteibacter</taxon>
    </lineage>
</organism>
<evidence type="ECO:0000313" key="3">
    <source>
        <dbReference type="EMBL" id="NID14930.1"/>
    </source>
</evidence>
<dbReference type="InterPro" id="IPR024079">
    <property type="entry name" value="MetalloPept_cat_dom_sf"/>
</dbReference>
<feature type="chain" id="PRO_5031540635" description="Lysine-specific metallo-endopeptidase domain-containing protein" evidence="1">
    <location>
        <begin position="23"/>
        <end position="395"/>
    </location>
</feature>
<dbReference type="SMART" id="SM01351">
    <property type="entry name" value="Aspzincin_M35"/>
    <property type="match status" value="1"/>
</dbReference>
<sequence length="395" mass="44973">MRRRFTLPMIAFILMTAFELQAAMAAGRIEAKLALSTDPRAPSPATIVVTLTNTGDAPVNVFRWWTPFAAPDGRLPQPVFDLTDDTGKPVRYMGRRVNTGAVRLAHFIQVAPGETLEREVDLTKEYDFIRAGWYDIRFDLHLETSLDPKRAPLDELERFVPNAQGIVSTNRVRFLLRNPIPWIRRAPDEVASLTCDVEQSVDIESARIGARADATRAERFLNTMIYVYEFTGDDFVLTFRPHPRYSRWFGTHDPSEPMPEDPGWGAGDNAQVKRTIETAALRLVNGVISPTCGCSPGYEDTMAWAEDHTPYNIHFCKKFFDAYSDGRDSRRSAVYHEMTHFFDHRLDGRSDYSFVTNQESAKNLATTNRSHAVRSALNYEYFVTDTSNREEAEER</sequence>
<comment type="caution">
    <text evidence="3">The sequence shown here is derived from an EMBL/GenBank/DDBJ whole genome shotgun (WGS) entry which is preliminary data.</text>
</comment>
<dbReference type="SUPFAM" id="SSF55486">
    <property type="entry name" value="Metalloproteases ('zincins'), catalytic domain"/>
    <property type="match status" value="1"/>
</dbReference>
<dbReference type="GO" id="GO:0004222">
    <property type="term" value="F:metalloendopeptidase activity"/>
    <property type="evidence" value="ECO:0007669"/>
    <property type="project" value="InterPro"/>
</dbReference>
<dbReference type="Gene3D" id="2.60.40.2970">
    <property type="match status" value="1"/>
</dbReference>
<dbReference type="Pfam" id="PF14521">
    <property type="entry name" value="Aspzincin_M35"/>
    <property type="match status" value="1"/>
</dbReference>
<name>A0A7X5TPD0_9GAMM</name>
<protein>
    <recommendedName>
        <fullName evidence="2">Lysine-specific metallo-endopeptidase domain-containing protein</fullName>
    </recommendedName>
</protein>
<dbReference type="AlphaFoldDB" id="A0A7X5TPD0"/>
<keyword evidence="1" id="KW-0732">Signal</keyword>
<reference evidence="3 4" key="1">
    <citation type="journal article" date="2006" name="Int. J. Syst. Evol. Microbiol.">
        <title>Dyella yeojuensis sp. nov., isolated from greenhouse soil in Korea.</title>
        <authorList>
            <person name="Kim B.Y."/>
            <person name="Weon H.Y."/>
            <person name="Lee K.H."/>
            <person name="Seok S.J."/>
            <person name="Kwon S.W."/>
            <person name="Go S.J."/>
            <person name="Stackebrandt E."/>
        </authorList>
    </citation>
    <scope>NUCLEOTIDE SEQUENCE [LARGE SCALE GENOMIC DNA]</scope>
    <source>
        <strain evidence="3 4">DSM 17673</strain>
    </source>
</reference>
<dbReference type="RefSeq" id="WP_166698710.1">
    <property type="nucleotide sequence ID" value="NZ_JAAQTL010000001.1"/>
</dbReference>